<dbReference type="GO" id="GO:0003700">
    <property type="term" value="F:DNA-binding transcription factor activity"/>
    <property type="evidence" value="ECO:0007669"/>
    <property type="project" value="InterPro"/>
</dbReference>
<evidence type="ECO:0000313" key="6">
    <source>
        <dbReference type="EMBL" id="MCC2232857.1"/>
    </source>
</evidence>
<dbReference type="PRINTS" id="PR00039">
    <property type="entry name" value="HTHLYSR"/>
</dbReference>
<dbReference type="Gene3D" id="3.40.190.290">
    <property type="match status" value="1"/>
</dbReference>
<evidence type="ECO:0000256" key="3">
    <source>
        <dbReference type="ARBA" id="ARBA00023125"/>
    </source>
</evidence>
<dbReference type="InterPro" id="IPR000847">
    <property type="entry name" value="LysR_HTH_N"/>
</dbReference>
<dbReference type="GO" id="GO:0003677">
    <property type="term" value="F:DNA binding"/>
    <property type="evidence" value="ECO:0007669"/>
    <property type="project" value="UniProtKB-KW"/>
</dbReference>
<dbReference type="GO" id="GO:0032993">
    <property type="term" value="C:protein-DNA complex"/>
    <property type="evidence" value="ECO:0007669"/>
    <property type="project" value="TreeGrafter"/>
</dbReference>
<evidence type="ECO:0000256" key="2">
    <source>
        <dbReference type="ARBA" id="ARBA00023015"/>
    </source>
</evidence>
<organism evidence="6 7">
    <name type="scientific">Hominifimenecus microfluidus</name>
    <dbReference type="NCBI Taxonomy" id="2885348"/>
    <lineage>
        <taxon>Bacteria</taxon>
        <taxon>Bacillati</taxon>
        <taxon>Bacillota</taxon>
        <taxon>Clostridia</taxon>
        <taxon>Lachnospirales</taxon>
        <taxon>Lachnospiraceae</taxon>
        <taxon>Hominifimenecus</taxon>
    </lineage>
</organism>
<evidence type="ECO:0000256" key="1">
    <source>
        <dbReference type="ARBA" id="ARBA00009437"/>
    </source>
</evidence>
<name>A0AAE3EDZ6_9FIRM</name>
<sequence>MNLQQLYYFKTIAQLEHYTKAAEQLNVSQSRLSHAIGDLEKELQVTLFVHQGRNVKLTRCGAFLLEYVSQSLDILDRGLEKLSDFVNPDTGSIGLSYLGSLANFVTFCISRFFEKTGKVQVHFQFNQTVTQTIEDSLMEGHTDLAFTTPFDNKNIESVKIGSHKTILIVSRDHPLAAQDSVDLTTLANETFVTYSPQCMIRNHIDEIFQTVGIQPKISFEALYDSIVLGVVSANLGVALVAEAVDLTGCHVKALQIENEIPEREIHMAWVKDRYMTPAVKCFRDFIMESGMLLDQYKKK</sequence>
<keyword evidence="2" id="KW-0805">Transcription regulation</keyword>
<dbReference type="InterPro" id="IPR036390">
    <property type="entry name" value="WH_DNA-bd_sf"/>
</dbReference>
<evidence type="ECO:0000259" key="5">
    <source>
        <dbReference type="PROSITE" id="PS50931"/>
    </source>
</evidence>
<protein>
    <submittedName>
        <fullName evidence="6">LysR family transcriptional regulator</fullName>
    </submittedName>
</protein>
<comment type="caution">
    <text evidence="6">The sequence shown here is derived from an EMBL/GenBank/DDBJ whole genome shotgun (WGS) entry which is preliminary data.</text>
</comment>
<dbReference type="RefSeq" id="WP_308455219.1">
    <property type="nucleotide sequence ID" value="NZ_JAJEQR010000114.1"/>
</dbReference>
<evidence type="ECO:0000313" key="7">
    <source>
        <dbReference type="Proteomes" id="UP001198182"/>
    </source>
</evidence>
<dbReference type="EMBL" id="JAJEQR010000114">
    <property type="protein sequence ID" value="MCC2232857.1"/>
    <property type="molecule type" value="Genomic_DNA"/>
</dbReference>
<dbReference type="Proteomes" id="UP001198182">
    <property type="component" value="Unassembled WGS sequence"/>
</dbReference>
<dbReference type="Gene3D" id="1.10.10.10">
    <property type="entry name" value="Winged helix-like DNA-binding domain superfamily/Winged helix DNA-binding domain"/>
    <property type="match status" value="1"/>
</dbReference>
<dbReference type="AlphaFoldDB" id="A0AAE3EDZ6"/>
<accession>A0AAE3EDZ6</accession>
<keyword evidence="3" id="KW-0238">DNA-binding</keyword>
<dbReference type="PANTHER" id="PTHR30346">
    <property type="entry name" value="TRANSCRIPTIONAL DUAL REGULATOR HCAR-RELATED"/>
    <property type="match status" value="1"/>
</dbReference>
<keyword evidence="4" id="KW-0804">Transcription</keyword>
<dbReference type="PROSITE" id="PS50931">
    <property type="entry name" value="HTH_LYSR"/>
    <property type="match status" value="1"/>
</dbReference>
<dbReference type="PANTHER" id="PTHR30346:SF28">
    <property type="entry name" value="HTH-TYPE TRANSCRIPTIONAL REGULATOR CYNR"/>
    <property type="match status" value="1"/>
</dbReference>
<evidence type="ECO:0000256" key="4">
    <source>
        <dbReference type="ARBA" id="ARBA00023163"/>
    </source>
</evidence>
<feature type="domain" description="HTH lysR-type" evidence="5">
    <location>
        <begin position="1"/>
        <end position="58"/>
    </location>
</feature>
<dbReference type="SUPFAM" id="SSF53850">
    <property type="entry name" value="Periplasmic binding protein-like II"/>
    <property type="match status" value="1"/>
</dbReference>
<proteinExistence type="inferred from homology"/>
<dbReference type="Pfam" id="PF03466">
    <property type="entry name" value="LysR_substrate"/>
    <property type="match status" value="1"/>
</dbReference>
<dbReference type="InterPro" id="IPR036388">
    <property type="entry name" value="WH-like_DNA-bd_sf"/>
</dbReference>
<dbReference type="InterPro" id="IPR005119">
    <property type="entry name" value="LysR_subst-bd"/>
</dbReference>
<dbReference type="SUPFAM" id="SSF46785">
    <property type="entry name" value="Winged helix' DNA-binding domain"/>
    <property type="match status" value="1"/>
</dbReference>
<reference evidence="6" key="1">
    <citation type="submission" date="2021-10" db="EMBL/GenBank/DDBJ databases">
        <title>Anaerobic single-cell dispensing facilitates the cultivation of human gut bacteria.</title>
        <authorList>
            <person name="Afrizal A."/>
        </authorList>
    </citation>
    <scope>NUCLEOTIDE SEQUENCE</scope>
    <source>
        <strain evidence="6">CLA-AA-H215</strain>
    </source>
</reference>
<dbReference type="FunFam" id="1.10.10.10:FF:000001">
    <property type="entry name" value="LysR family transcriptional regulator"/>
    <property type="match status" value="1"/>
</dbReference>
<comment type="similarity">
    <text evidence="1">Belongs to the LysR transcriptional regulatory family.</text>
</comment>
<keyword evidence="7" id="KW-1185">Reference proteome</keyword>
<dbReference type="Pfam" id="PF00126">
    <property type="entry name" value="HTH_1"/>
    <property type="match status" value="1"/>
</dbReference>
<gene>
    <name evidence="6" type="ORF">LKD81_18080</name>
</gene>